<comment type="caution">
    <text evidence="3">The sequence shown here is derived from an EMBL/GenBank/DDBJ whole genome shotgun (WGS) entry which is preliminary data.</text>
</comment>
<evidence type="ECO:0000256" key="1">
    <source>
        <dbReference type="ARBA" id="ARBA00008235"/>
    </source>
</evidence>
<dbReference type="InterPro" id="IPR013516">
    <property type="entry name" value="Phyto_chromo_BS"/>
</dbReference>
<dbReference type="InterPro" id="IPR043150">
    <property type="entry name" value="Phytochrome_PHY_sf"/>
</dbReference>
<evidence type="ECO:0000259" key="2">
    <source>
        <dbReference type="PROSITE" id="PS50046"/>
    </source>
</evidence>
<gene>
    <name evidence="3" type="ORF">Nepgr_013852</name>
</gene>
<proteinExistence type="inferred from homology"/>
<dbReference type="InterPro" id="IPR016132">
    <property type="entry name" value="Phyto_chromo_attachment"/>
</dbReference>
<evidence type="ECO:0000313" key="3">
    <source>
        <dbReference type="EMBL" id="GMH12011.1"/>
    </source>
</evidence>
<feature type="domain" description="Phytochrome chromophore attachment site" evidence="2">
    <location>
        <begin position="1"/>
        <end position="148"/>
    </location>
</feature>
<protein>
    <recommendedName>
        <fullName evidence="2">Phytochrome chromophore attachment site domain-containing protein</fullName>
    </recommendedName>
</protein>
<accession>A0AAD3SKG9</accession>
<evidence type="ECO:0000313" key="4">
    <source>
        <dbReference type="Proteomes" id="UP001279734"/>
    </source>
</evidence>
<dbReference type="Proteomes" id="UP001279734">
    <property type="component" value="Unassembled WGS sequence"/>
</dbReference>
<dbReference type="PANTHER" id="PTHR47876">
    <property type="entry name" value="OS08G0260000 PROTEIN"/>
    <property type="match status" value="1"/>
</dbReference>
<dbReference type="GO" id="GO:0006355">
    <property type="term" value="P:regulation of DNA-templated transcription"/>
    <property type="evidence" value="ECO:0007669"/>
    <property type="project" value="InterPro"/>
</dbReference>
<dbReference type="AlphaFoldDB" id="A0AAD3SKG9"/>
<dbReference type="Gene3D" id="3.30.450.270">
    <property type="match status" value="1"/>
</dbReference>
<dbReference type="Pfam" id="PF00360">
    <property type="entry name" value="PHY"/>
    <property type="match status" value="1"/>
</dbReference>
<organism evidence="3 4">
    <name type="scientific">Nepenthes gracilis</name>
    <name type="common">Slender pitcher plant</name>
    <dbReference type="NCBI Taxonomy" id="150966"/>
    <lineage>
        <taxon>Eukaryota</taxon>
        <taxon>Viridiplantae</taxon>
        <taxon>Streptophyta</taxon>
        <taxon>Embryophyta</taxon>
        <taxon>Tracheophyta</taxon>
        <taxon>Spermatophyta</taxon>
        <taxon>Magnoliopsida</taxon>
        <taxon>eudicotyledons</taxon>
        <taxon>Gunneridae</taxon>
        <taxon>Pentapetalae</taxon>
        <taxon>Caryophyllales</taxon>
        <taxon>Nepenthaceae</taxon>
        <taxon>Nepenthes</taxon>
    </lineage>
</organism>
<keyword evidence="4" id="KW-1185">Reference proteome</keyword>
<dbReference type="InterPro" id="IPR013515">
    <property type="entry name" value="Phytochrome_cen-reg"/>
</dbReference>
<dbReference type="SUPFAM" id="SSF55781">
    <property type="entry name" value="GAF domain-like"/>
    <property type="match status" value="2"/>
</dbReference>
<name>A0AAD3SKG9_NEPGR</name>
<sequence length="207" mass="24420">MAYKFHEDEHCEVIVECYRVDLECYLGLHYPTTDIPQASQFVFMENKVQMMCDCLASPIKVVQDERLTQPLSLERSMLRAPHGCHAQYMTNMVSIASLVMVVRLNEDYDEVKNDQQMGRKLSGLVVRHHTRPRFVSFPLRYASHTEKEIKWGSAKHDSLDRDNGKEMHPRSSFKDFLEMVKWMSLSWEDIHGFHPFLMTYIERIFAR</sequence>
<dbReference type="InterPro" id="IPR029016">
    <property type="entry name" value="GAF-like_dom_sf"/>
</dbReference>
<dbReference type="GO" id="GO:0009584">
    <property type="term" value="P:detection of visible light"/>
    <property type="evidence" value="ECO:0007669"/>
    <property type="project" value="InterPro"/>
</dbReference>
<comment type="similarity">
    <text evidence="1">Belongs to the phytochrome family.</text>
</comment>
<dbReference type="Gene3D" id="3.30.450.20">
    <property type="entry name" value="PAS domain"/>
    <property type="match status" value="1"/>
</dbReference>
<reference evidence="3" key="1">
    <citation type="submission" date="2023-05" db="EMBL/GenBank/DDBJ databases">
        <title>Nepenthes gracilis genome sequencing.</title>
        <authorList>
            <person name="Fukushima K."/>
        </authorList>
    </citation>
    <scope>NUCLEOTIDE SEQUENCE</scope>
    <source>
        <strain evidence="3">SING2019-196</strain>
    </source>
</reference>
<dbReference type="PROSITE" id="PS00245">
    <property type="entry name" value="PHYTOCHROME_1"/>
    <property type="match status" value="1"/>
</dbReference>
<dbReference type="Gene3D" id="3.30.450.40">
    <property type="match status" value="2"/>
</dbReference>
<dbReference type="PROSITE" id="PS50046">
    <property type="entry name" value="PHYTOCHROME_2"/>
    <property type="match status" value="1"/>
</dbReference>
<dbReference type="PANTHER" id="PTHR47876:SF3">
    <property type="entry name" value="PHYTOCHROME 1"/>
    <property type="match status" value="1"/>
</dbReference>
<dbReference type="EMBL" id="BSYO01000011">
    <property type="protein sequence ID" value="GMH12011.1"/>
    <property type="molecule type" value="Genomic_DNA"/>
</dbReference>